<evidence type="ECO:0000256" key="6">
    <source>
        <dbReference type="RuleBase" id="RU004466"/>
    </source>
</evidence>
<dbReference type="SFLD" id="SFLDS00005">
    <property type="entry name" value="Isoprenoid_Synthase_Type_I"/>
    <property type="match status" value="1"/>
</dbReference>
<dbReference type="InterPro" id="IPR008949">
    <property type="entry name" value="Isoprenoid_synthase_dom_sf"/>
</dbReference>
<dbReference type="SFLD" id="SFLDG01017">
    <property type="entry name" value="Polyprenyl_Transferase_Like"/>
    <property type="match status" value="1"/>
</dbReference>
<gene>
    <name evidence="7" type="ORF">CGC50_03005</name>
</gene>
<comment type="similarity">
    <text evidence="2 6">Belongs to the FPP/GGPP synthase family.</text>
</comment>
<evidence type="ECO:0000256" key="4">
    <source>
        <dbReference type="ARBA" id="ARBA00022723"/>
    </source>
</evidence>
<name>A0A250FM83_9FLAO</name>
<dbReference type="GeneID" id="84807527"/>
<evidence type="ECO:0000313" key="7">
    <source>
        <dbReference type="EMBL" id="ATA86213.1"/>
    </source>
</evidence>
<dbReference type="RefSeq" id="WP_095909623.1">
    <property type="nucleotide sequence ID" value="NZ_CAUVLU010000005.1"/>
</dbReference>
<evidence type="ECO:0000256" key="3">
    <source>
        <dbReference type="ARBA" id="ARBA00022679"/>
    </source>
</evidence>
<keyword evidence="3 6" id="KW-0808">Transferase</keyword>
<dbReference type="PANTHER" id="PTHR12001:SF85">
    <property type="entry name" value="SHORT CHAIN ISOPRENYL DIPHOSPHATE SYNTHASE"/>
    <property type="match status" value="1"/>
</dbReference>
<reference evidence="7" key="1">
    <citation type="journal article" date="2017" name="Genome Announc.">
        <title>Twelve Complete Reference Genomes of Clinical Isolates in the Capnocytophaga Genus.</title>
        <authorList>
            <person name="Villarma A."/>
            <person name="Gulvik C.A."/>
            <person name="Rowe L.A."/>
            <person name="Sheth M."/>
            <person name="Juieng P."/>
            <person name="Nicholson A.C."/>
            <person name="Loparev V.N."/>
            <person name="McQuiston J.R."/>
        </authorList>
    </citation>
    <scope>NUCLEOTIDE SEQUENCE</scope>
    <source>
        <strain evidence="7">H1496</strain>
    </source>
</reference>
<dbReference type="PROSITE" id="PS00723">
    <property type="entry name" value="POLYPRENYL_SYNTHASE_1"/>
    <property type="match status" value="1"/>
</dbReference>
<dbReference type="GO" id="GO:0004659">
    <property type="term" value="F:prenyltransferase activity"/>
    <property type="evidence" value="ECO:0007669"/>
    <property type="project" value="InterPro"/>
</dbReference>
<protein>
    <submittedName>
        <fullName evidence="7">Polyprenyl synthetase</fullName>
    </submittedName>
</protein>
<dbReference type="OrthoDB" id="9805316at2"/>
<dbReference type="GO" id="GO:0008299">
    <property type="term" value="P:isoprenoid biosynthetic process"/>
    <property type="evidence" value="ECO:0007669"/>
    <property type="project" value="InterPro"/>
</dbReference>
<dbReference type="AlphaFoldDB" id="A0A250FM83"/>
<dbReference type="GO" id="GO:0046872">
    <property type="term" value="F:metal ion binding"/>
    <property type="evidence" value="ECO:0007669"/>
    <property type="project" value="UniProtKB-KW"/>
</dbReference>
<proteinExistence type="inferred from homology"/>
<dbReference type="PANTHER" id="PTHR12001">
    <property type="entry name" value="GERANYLGERANYL PYROPHOSPHATE SYNTHASE"/>
    <property type="match status" value="1"/>
</dbReference>
<dbReference type="CDD" id="cd00685">
    <property type="entry name" value="Trans_IPPS_HT"/>
    <property type="match status" value="1"/>
</dbReference>
<dbReference type="Proteomes" id="UP000217250">
    <property type="component" value="Chromosome"/>
</dbReference>
<dbReference type="EMBL" id="CP022386">
    <property type="protein sequence ID" value="ATA86213.1"/>
    <property type="molecule type" value="Genomic_DNA"/>
</dbReference>
<accession>A0A250FM83</accession>
<evidence type="ECO:0000256" key="5">
    <source>
        <dbReference type="ARBA" id="ARBA00022842"/>
    </source>
</evidence>
<evidence type="ECO:0000256" key="1">
    <source>
        <dbReference type="ARBA" id="ARBA00001946"/>
    </source>
</evidence>
<dbReference type="PROSITE" id="PS00444">
    <property type="entry name" value="POLYPRENYL_SYNTHASE_2"/>
    <property type="match status" value="1"/>
</dbReference>
<keyword evidence="5" id="KW-0460">Magnesium</keyword>
<dbReference type="Pfam" id="PF00348">
    <property type="entry name" value="polyprenyl_synt"/>
    <property type="match status" value="1"/>
</dbReference>
<organism evidence="7">
    <name type="scientific">Capnocytophaga gingivalis</name>
    <dbReference type="NCBI Taxonomy" id="1017"/>
    <lineage>
        <taxon>Bacteria</taxon>
        <taxon>Pseudomonadati</taxon>
        <taxon>Bacteroidota</taxon>
        <taxon>Flavobacteriia</taxon>
        <taxon>Flavobacteriales</taxon>
        <taxon>Flavobacteriaceae</taxon>
        <taxon>Capnocytophaga</taxon>
    </lineage>
</organism>
<evidence type="ECO:0000256" key="2">
    <source>
        <dbReference type="ARBA" id="ARBA00006706"/>
    </source>
</evidence>
<dbReference type="InterPro" id="IPR000092">
    <property type="entry name" value="Polyprenyl_synt"/>
</dbReference>
<comment type="cofactor">
    <cofactor evidence="1">
        <name>Mg(2+)</name>
        <dbReference type="ChEBI" id="CHEBI:18420"/>
    </cofactor>
</comment>
<keyword evidence="4" id="KW-0479">Metal-binding</keyword>
<dbReference type="KEGG" id="cgh:CGC50_03005"/>
<dbReference type="InterPro" id="IPR033749">
    <property type="entry name" value="Polyprenyl_synt_CS"/>
</dbReference>
<dbReference type="Gene3D" id="1.10.600.10">
    <property type="entry name" value="Farnesyl Diphosphate Synthase"/>
    <property type="match status" value="1"/>
</dbReference>
<sequence>MQLITDYQNEFVAFMQEHLKEREPKNLYDPIHYILNVGGKRLRPTLTMLSADIFGTDYHKALYAALAVEIFHNFSLVHDDIMDAAPLRRGHPTVHTKWNLNTGILSGDTMLILAYQYFEQYEPNIFQELAKIFSKTAIEVCEGQQYDVDFEQQAQVSTDQYLKMIAYKTAVLVGAALQMGAIIAQTTEENKQKIYDFGLALGIAYQLQDDYLDTFGDASFGKKIGGDILQNKKTLLYLKALEKGTPEQKQELLTLYSTEPKSEEEKIARVTELFIATESHTFLRAQVEAYTLKAFAILDTLDVPEEKKNILKEFGSSLMNRTI</sequence>
<dbReference type="SUPFAM" id="SSF48576">
    <property type="entry name" value="Terpenoid synthases"/>
    <property type="match status" value="1"/>
</dbReference>